<feature type="region of interest" description="Disordered" evidence="1">
    <location>
        <begin position="40"/>
        <end position="71"/>
    </location>
</feature>
<keyword evidence="3" id="KW-1185">Reference proteome</keyword>
<dbReference type="Proteomes" id="UP001165678">
    <property type="component" value="Unassembled WGS sequence"/>
</dbReference>
<evidence type="ECO:0000256" key="1">
    <source>
        <dbReference type="SAM" id="MobiDB-lite"/>
    </source>
</evidence>
<sequence length="71" mass="8172">MTKIKNSVRSASGTAYICHWHTPEQKVFCRRERHSLHPRRFSALQEETDLSSPPMSNHPVAKRKPSDASEK</sequence>
<gene>
    <name evidence="2" type="ORF">OQ287_11955</name>
</gene>
<dbReference type="RefSeq" id="WP_250938939.1">
    <property type="nucleotide sequence ID" value="NZ_JAMLJK010000003.1"/>
</dbReference>
<dbReference type="AlphaFoldDB" id="A0AA41ZGP7"/>
<accession>A0AA41ZGP7</accession>
<evidence type="ECO:0000313" key="3">
    <source>
        <dbReference type="Proteomes" id="UP001165678"/>
    </source>
</evidence>
<reference evidence="2" key="1">
    <citation type="submission" date="2022-11" db="EMBL/GenBank/DDBJ databases">
        <title>Larsenimonas rhizosphaerae sp. nov., isolated from a tidal mudflat.</title>
        <authorList>
            <person name="Lee S.D."/>
            <person name="Kim I.S."/>
        </authorList>
    </citation>
    <scope>NUCLEOTIDE SEQUENCE</scope>
    <source>
        <strain evidence="2">GH2-1</strain>
    </source>
</reference>
<dbReference type="EMBL" id="JAPIVE010000003">
    <property type="protein sequence ID" value="MCX2524957.1"/>
    <property type="molecule type" value="Genomic_DNA"/>
</dbReference>
<evidence type="ECO:0000313" key="2">
    <source>
        <dbReference type="EMBL" id="MCX2524957.1"/>
    </source>
</evidence>
<proteinExistence type="predicted"/>
<name>A0AA41ZGP7_9GAMM</name>
<protein>
    <submittedName>
        <fullName evidence="2">Uncharacterized protein</fullName>
    </submittedName>
</protein>
<comment type="caution">
    <text evidence="2">The sequence shown here is derived from an EMBL/GenBank/DDBJ whole genome shotgun (WGS) entry which is preliminary data.</text>
</comment>
<organism evidence="2 3">
    <name type="scientific">Larsenimonas rhizosphaerae</name>
    <dbReference type="NCBI Taxonomy" id="2944682"/>
    <lineage>
        <taxon>Bacteria</taxon>
        <taxon>Pseudomonadati</taxon>
        <taxon>Pseudomonadota</taxon>
        <taxon>Gammaproteobacteria</taxon>
        <taxon>Oceanospirillales</taxon>
        <taxon>Halomonadaceae</taxon>
        <taxon>Larsenimonas</taxon>
    </lineage>
</organism>